<protein>
    <recommendedName>
        <fullName evidence="4 13">Tetraacyldisaccharide 4'-kinase</fullName>
        <ecNumber evidence="3 13">2.7.1.130</ecNumber>
    </recommendedName>
    <alternativeName>
        <fullName evidence="12 13">Lipid A 4'-kinase</fullName>
    </alternativeName>
</protein>
<evidence type="ECO:0000256" key="11">
    <source>
        <dbReference type="ARBA" id="ARBA00023098"/>
    </source>
</evidence>
<evidence type="ECO:0000256" key="2">
    <source>
        <dbReference type="ARBA" id="ARBA00004870"/>
    </source>
</evidence>
<evidence type="ECO:0000256" key="9">
    <source>
        <dbReference type="ARBA" id="ARBA00022777"/>
    </source>
</evidence>
<dbReference type="AlphaFoldDB" id="A0A9D9NG45"/>
<evidence type="ECO:0000256" key="8">
    <source>
        <dbReference type="ARBA" id="ARBA00022741"/>
    </source>
</evidence>
<dbReference type="PANTHER" id="PTHR42724:SF1">
    <property type="entry name" value="TETRAACYLDISACCHARIDE 4'-KINASE, MITOCHONDRIAL-RELATED"/>
    <property type="match status" value="1"/>
</dbReference>
<dbReference type="EC" id="2.7.1.130" evidence="3 13"/>
<evidence type="ECO:0000313" key="14">
    <source>
        <dbReference type="EMBL" id="MBO8471890.1"/>
    </source>
</evidence>
<dbReference type="GO" id="GO:0009245">
    <property type="term" value="P:lipid A biosynthetic process"/>
    <property type="evidence" value="ECO:0007669"/>
    <property type="project" value="UniProtKB-UniRule"/>
</dbReference>
<keyword evidence="8 13" id="KW-0547">Nucleotide-binding</keyword>
<dbReference type="GO" id="GO:0005886">
    <property type="term" value="C:plasma membrane"/>
    <property type="evidence" value="ECO:0007669"/>
    <property type="project" value="TreeGrafter"/>
</dbReference>
<evidence type="ECO:0000256" key="6">
    <source>
        <dbReference type="ARBA" id="ARBA00022556"/>
    </source>
</evidence>
<gene>
    <name evidence="13 14" type="primary">lpxK</name>
    <name evidence="14" type="ORF">IAB82_08885</name>
</gene>
<evidence type="ECO:0000256" key="13">
    <source>
        <dbReference type="HAMAP-Rule" id="MF_00409"/>
    </source>
</evidence>
<proteinExistence type="inferred from homology"/>
<dbReference type="Proteomes" id="UP000823603">
    <property type="component" value="Unassembled WGS sequence"/>
</dbReference>
<reference evidence="14" key="2">
    <citation type="journal article" date="2021" name="PeerJ">
        <title>Extensive microbial diversity within the chicken gut microbiome revealed by metagenomics and culture.</title>
        <authorList>
            <person name="Gilroy R."/>
            <person name="Ravi A."/>
            <person name="Getino M."/>
            <person name="Pursley I."/>
            <person name="Horton D.L."/>
            <person name="Alikhan N.F."/>
            <person name="Baker D."/>
            <person name="Gharbi K."/>
            <person name="Hall N."/>
            <person name="Watson M."/>
            <person name="Adriaenssens E.M."/>
            <person name="Foster-Nyarko E."/>
            <person name="Jarju S."/>
            <person name="Secka A."/>
            <person name="Antonio M."/>
            <person name="Oren A."/>
            <person name="Chaudhuri R.R."/>
            <person name="La Ragione R."/>
            <person name="Hildebrand F."/>
            <person name="Pallen M.J."/>
        </authorList>
    </citation>
    <scope>NUCLEOTIDE SEQUENCE</scope>
    <source>
        <strain evidence="14">B2-22910</strain>
    </source>
</reference>
<evidence type="ECO:0000256" key="5">
    <source>
        <dbReference type="ARBA" id="ARBA00022516"/>
    </source>
</evidence>
<organism evidence="14 15">
    <name type="scientific">Candidatus Cryptobacteroides faecavium</name>
    <dbReference type="NCBI Taxonomy" id="2840762"/>
    <lineage>
        <taxon>Bacteria</taxon>
        <taxon>Pseudomonadati</taxon>
        <taxon>Bacteroidota</taxon>
        <taxon>Bacteroidia</taxon>
        <taxon>Bacteroidales</taxon>
        <taxon>Candidatus Cryptobacteroides</taxon>
    </lineage>
</organism>
<keyword evidence="6 13" id="KW-0441">Lipid A biosynthesis</keyword>
<evidence type="ECO:0000313" key="15">
    <source>
        <dbReference type="Proteomes" id="UP000823603"/>
    </source>
</evidence>
<evidence type="ECO:0000256" key="3">
    <source>
        <dbReference type="ARBA" id="ARBA00012071"/>
    </source>
</evidence>
<keyword evidence="11 13" id="KW-0443">Lipid metabolism</keyword>
<reference evidence="14" key="1">
    <citation type="submission" date="2020-10" db="EMBL/GenBank/DDBJ databases">
        <authorList>
            <person name="Gilroy R."/>
        </authorList>
    </citation>
    <scope>NUCLEOTIDE SEQUENCE</scope>
    <source>
        <strain evidence="14">B2-22910</strain>
    </source>
</reference>
<dbReference type="GO" id="GO:0005524">
    <property type="term" value="F:ATP binding"/>
    <property type="evidence" value="ECO:0007669"/>
    <property type="project" value="UniProtKB-UniRule"/>
</dbReference>
<dbReference type="InterPro" id="IPR003758">
    <property type="entry name" value="LpxK"/>
</dbReference>
<comment type="caution">
    <text evidence="14">The sequence shown here is derived from an EMBL/GenBank/DDBJ whole genome shotgun (WGS) entry which is preliminary data.</text>
</comment>
<dbReference type="GO" id="GO:0009244">
    <property type="term" value="P:lipopolysaccharide core region biosynthetic process"/>
    <property type="evidence" value="ECO:0007669"/>
    <property type="project" value="TreeGrafter"/>
</dbReference>
<accession>A0A9D9NG45</accession>
<sequence>MVDKFILAPYYLTLKFRNFLYDKGLKKSCRAGIPTVSVGNVTVGGTGKTPHTEMLVRMLLQHGYWSDKKIAVLSRGYRRKTKGFQQVTPDGTAADFGDEPLQIKRKFPQVTVAVDKDRIQGCGFLAHPEKLASSKKARRCIDKDIMPQDLVILDDAFQYRRLTPSVSVVLMDYSRPVFKDHLLPAGRLRDLPERIFKADMMIVTKCPAYLEAGDKAVYAAETLGMKGYDPETCTATTPAGERKHIFFTRIKYCDIETFFPEGEHRFAYAKQAILLTGIANDKPLAMYLSDTYKIVRKLSFPDHHSFSDADIRSIEKAALAHPTAVIITTEKDSQRLLDCKNIPGTLRQRMFRIPITVDFLSEEERSCFTSALDAALQG</sequence>
<dbReference type="InterPro" id="IPR027417">
    <property type="entry name" value="P-loop_NTPase"/>
</dbReference>
<keyword evidence="10 13" id="KW-0067">ATP-binding</keyword>
<dbReference type="HAMAP" id="MF_00409">
    <property type="entry name" value="LpxK"/>
    <property type="match status" value="1"/>
</dbReference>
<keyword evidence="7 13" id="KW-0808">Transferase</keyword>
<dbReference type="Pfam" id="PF02606">
    <property type="entry name" value="LpxK"/>
    <property type="match status" value="1"/>
</dbReference>
<comment type="pathway">
    <text evidence="2 13">Glycolipid biosynthesis; lipid IV(A) biosynthesis; lipid IV(A) from (3R)-3-hydroxytetradecanoyl-[acyl-carrier-protein] and UDP-N-acetyl-alpha-D-glucosamine: step 6/6.</text>
</comment>
<evidence type="ECO:0000256" key="4">
    <source>
        <dbReference type="ARBA" id="ARBA00016436"/>
    </source>
</evidence>
<dbReference type="EMBL" id="JADIMB010000130">
    <property type="protein sequence ID" value="MBO8471890.1"/>
    <property type="molecule type" value="Genomic_DNA"/>
</dbReference>
<evidence type="ECO:0000256" key="10">
    <source>
        <dbReference type="ARBA" id="ARBA00022840"/>
    </source>
</evidence>
<keyword evidence="5 13" id="KW-0444">Lipid biosynthesis</keyword>
<comment type="function">
    <text evidence="1 13">Transfers the gamma-phosphate of ATP to the 4'-position of a tetraacyldisaccharide 1-phosphate intermediate (termed DS-1-P) to form tetraacyldisaccharide 1,4'-bis-phosphate (lipid IVA).</text>
</comment>
<evidence type="ECO:0000256" key="1">
    <source>
        <dbReference type="ARBA" id="ARBA00002274"/>
    </source>
</evidence>
<keyword evidence="9 13" id="KW-0418">Kinase</keyword>
<evidence type="ECO:0000256" key="12">
    <source>
        <dbReference type="ARBA" id="ARBA00029757"/>
    </source>
</evidence>
<dbReference type="NCBIfam" id="TIGR00682">
    <property type="entry name" value="lpxK"/>
    <property type="match status" value="1"/>
</dbReference>
<dbReference type="SUPFAM" id="SSF52540">
    <property type="entry name" value="P-loop containing nucleoside triphosphate hydrolases"/>
    <property type="match status" value="1"/>
</dbReference>
<name>A0A9D9NG45_9BACT</name>
<comment type="similarity">
    <text evidence="13">Belongs to the LpxK family.</text>
</comment>
<dbReference type="PANTHER" id="PTHR42724">
    <property type="entry name" value="TETRAACYLDISACCHARIDE 4'-KINASE"/>
    <property type="match status" value="1"/>
</dbReference>
<comment type="catalytic activity">
    <reaction evidence="13">
        <text>a lipid A disaccharide + ATP = a lipid IVA + ADP + H(+)</text>
        <dbReference type="Rhea" id="RHEA:67840"/>
        <dbReference type="ChEBI" id="CHEBI:15378"/>
        <dbReference type="ChEBI" id="CHEBI:30616"/>
        <dbReference type="ChEBI" id="CHEBI:176343"/>
        <dbReference type="ChEBI" id="CHEBI:176425"/>
        <dbReference type="ChEBI" id="CHEBI:456216"/>
        <dbReference type="EC" id="2.7.1.130"/>
    </reaction>
</comment>
<feature type="binding site" evidence="13">
    <location>
        <begin position="42"/>
        <end position="49"/>
    </location>
    <ligand>
        <name>ATP</name>
        <dbReference type="ChEBI" id="CHEBI:30616"/>
    </ligand>
</feature>
<dbReference type="GO" id="GO:0009029">
    <property type="term" value="F:lipid-A 4'-kinase activity"/>
    <property type="evidence" value="ECO:0007669"/>
    <property type="project" value="UniProtKB-UniRule"/>
</dbReference>
<evidence type="ECO:0000256" key="7">
    <source>
        <dbReference type="ARBA" id="ARBA00022679"/>
    </source>
</evidence>